<dbReference type="Proteomes" id="UP000005837">
    <property type="component" value="Unassembled WGS sequence"/>
</dbReference>
<gene>
    <name evidence="1" type="ORF">EIKCOROL_00848</name>
</gene>
<evidence type="ECO:0000313" key="2">
    <source>
        <dbReference type="Proteomes" id="UP000005837"/>
    </source>
</evidence>
<reference evidence="1 2" key="1">
    <citation type="submission" date="2009-01" db="EMBL/GenBank/DDBJ databases">
        <authorList>
            <person name="Fulton L."/>
            <person name="Clifton S."/>
            <person name="Chinwalla A.T."/>
            <person name="Mitreva M."/>
            <person name="Sodergren E."/>
            <person name="Weinstock G."/>
            <person name="Clifton S."/>
            <person name="Dooling D.J."/>
            <person name="Fulton B."/>
            <person name="Minx P."/>
            <person name="Pepin K.H."/>
            <person name="Johnson M."/>
            <person name="Bhonagiri V."/>
            <person name="Nash W.E."/>
            <person name="Mardis E.R."/>
            <person name="Wilson R.K."/>
        </authorList>
    </citation>
    <scope>NUCLEOTIDE SEQUENCE [LARGE SCALE GENOMIC DNA]</scope>
    <source>
        <strain evidence="1 2">ATCC 23834</strain>
    </source>
</reference>
<evidence type="ECO:0000313" key="1">
    <source>
        <dbReference type="EMBL" id="EEG24215.1"/>
    </source>
</evidence>
<dbReference type="HOGENOM" id="CLU_3250800_0_0_4"/>
<accession>C0DU17</accession>
<proteinExistence type="predicted"/>
<dbReference type="EMBL" id="ACEA01000017">
    <property type="protein sequence ID" value="EEG24215.1"/>
    <property type="molecule type" value="Genomic_DNA"/>
</dbReference>
<organism evidence="1 2">
    <name type="scientific">Eikenella corrodens ATCC 23834</name>
    <dbReference type="NCBI Taxonomy" id="546274"/>
    <lineage>
        <taxon>Bacteria</taxon>
        <taxon>Pseudomonadati</taxon>
        <taxon>Pseudomonadota</taxon>
        <taxon>Betaproteobacteria</taxon>
        <taxon>Neisseriales</taxon>
        <taxon>Neisseriaceae</taxon>
        <taxon>Eikenella</taxon>
    </lineage>
</organism>
<sequence length="42" mass="4938">MVSIKRLPEIFQVAFLVLPTELGERSITVYCLRLAAWYRKLI</sequence>
<name>C0DU17_EIKCO</name>
<protein>
    <submittedName>
        <fullName evidence="1">Uncharacterized protein</fullName>
    </submittedName>
</protein>
<comment type="caution">
    <text evidence="1">The sequence shown here is derived from an EMBL/GenBank/DDBJ whole genome shotgun (WGS) entry which is preliminary data.</text>
</comment>
<dbReference type="AlphaFoldDB" id="C0DU17"/>